<dbReference type="Pfam" id="PF11042">
    <property type="entry name" value="DUF2750"/>
    <property type="match status" value="1"/>
</dbReference>
<keyword evidence="2" id="KW-1185">Reference proteome</keyword>
<name>A0ABZ2C4M0_9PROT</name>
<dbReference type="EMBL" id="CP133270">
    <property type="protein sequence ID" value="WVX67431.1"/>
    <property type="molecule type" value="Genomic_DNA"/>
</dbReference>
<accession>A0ABZ2C4M0</accession>
<sequence length="96" mass="10910">MDSQEHDNDDDNEPLTVMLLWFKDYLADANAFAAGKSIKPIPLDHFLEEMLPELLENQTLLGINWSEGGECLELFPEEFLDILEGAGEEIDIEQDN</sequence>
<protein>
    <submittedName>
        <fullName evidence="1">DUF2750 domain-containing protein</fullName>
    </submittedName>
</protein>
<gene>
    <name evidence="1" type="ORF">Bealeia1_01637</name>
</gene>
<reference evidence="1 2" key="1">
    <citation type="journal article" date="2024" name="Environ. Microbiol.">
        <title>Novel evolutionary insights on the interactions of the Holosporales (Alphaproteobacteria) with eukaryotic hosts from comparative genomics.</title>
        <authorList>
            <person name="Giovannini M."/>
            <person name="Petroni G."/>
            <person name="Castelli M."/>
        </authorList>
    </citation>
    <scope>NUCLEOTIDE SEQUENCE [LARGE SCALE GENOMIC DNA]</scope>
    <source>
        <strain evidence="1 2">US_Bl 15I1</strain>
    </source>
</reference>
<evidence type="ECO:0000313" key="1">
    <source>
        <dbReference type="EMBL" id="WVX67431.1"/>
    </source>
</evidence>
<dbReference type="InterPro" id="IPR021284">
    <property type="entry name" value="DUF2750"/>
</dbReference>
<dbReference type="Proteomes" id="UP001330434">
    <property type="component" value="Chromosome"/>
</dbReference>
<evidence type="ECO:0000313" key="2">
    <source>
        <dbReference type="Proteomes" id="UP001330434"/>
    </source>
</evidence>
<proteinExistence type="predicted"/>
<organism evidence="1 2">
    <name type="scientific">Candidatus Bealeia paramacronuclearis</name>
    <dbReference type="NCBI Taxonomy" id="1921001"/>
    <lineage>
        <taxon>Bacteria</taxon>
        <taxon>Pseudomonadati</taxon>
        <taxon>Pseudomonadota</taxon>
        <taxon>Alphaproteobacteria</taxon>
        <taxon>Holosporales</taxon>
        <taxon>Holosporaceae</taxon>
        <taxon>Candidatus Bealeia</taxon>
    </lineage>
</organism>